<organism evidence="3 4">
    <name type="scientific">Desulforhopalus singaporensis</name>
    <dbReference type="NCBI Taxonomy" id="91360"/>
    <lineage>
        <taxon>Bacteria</taxon>
        <taxon>Pseudomonadati</taxon>
        <taxon>Thermodesulfobacteriota</taxon>
        <taxon>Desulfobulbia</taxon>
        <taxon>Desulfobulbales</taxon>
        <taxon>Desulfocapsaceae</taxon>
        <taxon>Desulforhopalus</taxon>
    </lineage>
</organism>
<dbReference type="PIRSF" id="PIRSF004966">
    <property type="entry name" value="UCP004966"/>
    <property type="match status" value="1"/>
</dbReference>
<dbReference type="AlphaFoldDB" id="A0A1H0RMZ9"/>
<dbReference type="PANTHER" id="PTHR36577">
    <property type="entry name" value="DUF521 DOMAIN PROTEIN (AFU_ORTHOLOGUE AFUA_6G00490)"/>
    <property type="match status" value="1"/>
</dbReference>
<dbReference type="STRING" id="91360.SAMN05660330_02380"/>
<keyword evidence="1" id="KW-0456">Lyase</keyword>
<evidence type="ECO:0000259" key="2">
    <source>
        <dbReference type="Pfam" id="PF01989"/>
    </source>
</evidence>
<feature type="domain" description="Phosphomevalonate dehydratase small subunit-like" evidence="2">
    <location>
        <begin position="26"/>
        <end position="111"/>
    </location>
</feature>
<dbReference type="CDD" id="cd01356">
    <property type="entry name" value="AcnX_swivel"/>
    <property type="match status" value="1"/>
</dbReference>
<dbReference type="Pfam" id="PF01989">
    <property type="entry name" value="AcnX_swivel_put"/>
    <property type="match status" value="1"/>
</dbReference>
<protein>
    <submittedName>
        <fullName evidence="3">Predicted aconitase subunit 2</fullName>
    </submittedName>
</protein>
<sequence length="140" mass="15274">MATVLKARTIVPGRCRGQVIKTSQSISFWGGVDPGTGTICDPRHELFGQTISGKILAFPFGKGSSTGSLIMLELVRIGKEPKAIINIKTEPILATGPIVSKHFYHREIPIVAMDKDQFEQLRTGQNIKIDTLEGCLVIID</sequence>
<evidence type="ECO:0000256" key="1">
    <source>
        <dbReference type="ARBA" id="ARBA00023239"/>
    </source>
</evidence>
<reference evidence="3 4" key="1">
    <citation type="submission" date="2016-10" db="EMBL/GenBank/DDBJ databases">
        <authorList>
            <person name="de Groot N.N."/>
        </authorList>
    </citation>
    <scope>NUCLEOTIDE SEQUENCE [LARGE SCALE GENOMIC DNA]</scope>
    <source>
        <strain evidence="3 4">DSM 12130</strain>
    </source>
</reference>
<gene>
    <name evidence="3" type="ORF">SAMN05660330_02380</name>
</gene>
<dbReference type="Gene3D" id="3.50.30.10">
    <property type="entry name" value="Phosphohistidine domain"/>
    <property type="match status" value="1"/>
</dbReference>
<dbReference type="SUPFAM" id="SSF52016">
    <property type="entry name" value="LeuD/IlvD-like"/>
    <property type="match status" value="1"/>
</dbReference>
<keyword evidence="4" id="KW-1185">Reference proteome</keyword>
<dbReference type="OrthoDB" id="5526754at2"/>
<dbReference type="GO" id="GO:0016829">
    <property type="term" value="F:lyase activity"/>
    <property type="evidence" value="ECO:0007669"/>
    <property type="project" value="UniProtKB-KW"/>
</dbReference>
<dbReference type="InterPro" id="IPR002840">
    <property type="entry name" value="PMDh-S-like_dom"/>
</dbReference>
<dbReference type="Proteomes" id="UP000199073">
    <property type="component" value="Unassembled WGS sequence"/>
</dbReference>
<dbReference type="RefSeq" id="WP_092223074.1">
    <property type="nucleotide sequence ID" value="NZ_FNJI01000015.1"/>
</dbReference>
<proteinExistence type="predicted"/>
<dbReference type="InterPro" id="IPR012016">
    <property type="entry name" value="PMDh-S-like"/>
</dbReference>
<evidence type="ECO:0000313" key="4">
    <source>
        <dbReference type="Proteomes" id="UP000199073"/>
    </source>
</evidence>
<dbReference type="EMBL" id="FNJI01000015">
    <property type="protein sequence ID" value="SDP30770.1"/>
    <property type="molecule type" value="Genomic_DNA"/>
</dbReference>
<evidence type="ECO:0000313" key="3">
    <source>
        <dbReference type="EMBL" id="SDP30770.1"/>
    </source>
</evidence>
<name>A0A1H0RMZ9_9BACT</name>
<dbReference type="PANTHER" id="PTHR36577:SF3">
    <property type="entry name" value="DUF521 DOMAIN PROTEIN (AFU_ORTHOLOGUE AFUA_6G00490)"/>
    <property type="match status" value="1"/>
</dbReference>
<accession>A0A1H0RMZ9</accession>